<organism evidence="2 3">
    <name type="scientific">Candidatus Enterococcus moelleringii</name>
    <dbReference type="NCBI Taxonomy" id="2815325"/>
    <lineage>
        <taxon>Bacteria</taxon>
        <taxon>Bacillati</taxon>
        <taxon>Bacillota</taxon>
        <taxon>Bacilli</taxon>
        <taxon>Lactobacillales</taxon>
        <taxon>Enterococcaceae</taxon>
        <taxon>Enterococcus</taxon>
    </lineage>
</organism>
<accession>A0ABS3LAH6</accession>
<proteinExistence type="predicted"/>
<dbReference type="EMBL" id="JAFREM010000012">
    <property type="protein sequence ID" value="MBO1306090.1"/>
    <property type="molecule type" value="Genomic_DNA"/>
</dbReference>
<protein>
    <submittedName>
        <fullName evidence="2">ImmA/IrrE family metallo-endopeptidase</fullName>
    </submittedName>
</protein>
<dbReference type="InterPro" id="IPR010359">
    <property type="entry name" value="IrrE_HExxH"/>
</dbReference>
<evidence type="ECO:0000313" key="2">
    <source>
        <dbReference type="EMBL" id="MBO1306090.1"/>
    </source>
</evidence>
<reference evidence="2 3" key="1">
    <citation type="submission" date="2021-03" db="EMBL/GenBank/DDBJ databases">
        <title>Enterococcal diversity collection.</title>
        <authorList>
            <person name="Gilmore M.S."/>
            <person name="Schwartzman J."/>
            <person name="Van Tyne D."/>
            <person name="Martin M."/>
            <person name="Earl A.M."/>
            <person name="Manson A.L."/>
            <person name="Straub T."/>
            <person name="Salamzade R."/>
            <person name="Saavedra J."/>
            <person name="Lebreton F."/>
            <person name="Prichula J."/>
            <person name="Schaufler K."/>
            <person name="Gaca A."/>
            <person name="Sgardioli B."/>
            <person name="Wagenaar J."/>
            <person name="Strong T."/>
        </authorList>
    </citation>
    <scope>NUCLEOTIDE SEQUENCE [LARGE SCALE GENOMIC DNA]</scope>
    <source>
        <strain evidence="2 3">669A</strain>
    </source>
</reference>
<evidence type="ECO:0000313" key="3">
    <source>
        <dbReference type="Proteomes" id="UP000664601"/>
    </source>
</evidence>
<sequence>MVGNKESIDSSKVHNVAEMLADRFLKENSLTNTFCGAGLELIVQKQGIHLMYKSIEDQAFYGMSATGKGNRFIGINTFHNKRTITFSIACGLWYFYSKTELSDDLNYSKIENEQAADHFATALLLPEDRVETIYLHNKKDGWGELDILFLIADLSYCPYQAVYHRFVELELSVREIETHLKDPDLRTDKVLAENALENKFIHLRSLYGRPSKSPLDYPEKMNGFPGLMHIMKKLTKE</sequence>
<name>A0ABS3LAH6_9ENTE</name>
<dbReference type="Pfam" id="PF06114">
    <property type="entry name" value="Peptidase_M78"/>
    <property type="match status" value="1"/>
</dbReference>
<comment type="caution">
    <text evidence="2">The sequence shown here is derived from an EMBL/GenBank/DDBJ whole genome shotgun (WGS) entry which is preliminary data.</text>
</comment>
<dbReference type="Proteomes" id="UP000664601">
    <property type="component" value="Unassembled WGS sequence"/>
</dbReference>
<gene>
    <name evidence="2" type="ORF">JZO70_07950</name>
</gene>
<feature type="domain" description="IrrE N-terminal-like" evidence="1">
    <location>
        <begin position="44"/>
        <end position="139"/>
    </location>
</feature>
<dbReference type="RefSeq" id="WP_207673016.1">
    <property type="nucleotide sequence ID" value="NZ_JAFREM010000012.1"/>
</dbReference>
<evidence type="ECO:0000259" key="1">
    <source>
        <dbReference type="Pfam" id="PF06114"/>
    </source>
</evidence>
<keyword evidence="3" id="KW-1185">Reference proteome</keyword>